<name>A0A3L8Q015_9GAMM</name>
<organism evidence="1 2">
    <name type="scientific">Parashewanella curva</name>
    <dbReference type="NCBI Taxonomy" id="2338552"/>
    <lineage>
        <taxon>Bacteria</taxon>
        <taxon>Pseudomonadati</taxon>
        <taxon>Pseudomonadota</taxon>
        <taxon>Gammaproteobacteria</taxon>
        <taxon>Alteromonadales</taxon>
        <taxon>Shewanellaceae</taxon>
        <taxon>Parashewanella</taxon>
    </lineage>
</organism>
<dbReference type="OrthoDB" id="8477619at2"/>
<comment type="caution">
    <text evidence="1">The sequence shown here is derived from an EMBL/GenBank/DDBJ whole genome shotgun (WGS) entry which is preliminary data.</text>
</comment>
<dbReference type="EMBL" id="QZEI01000009">
    <property type="protein sequence ID" value="RLV61007.1"/>
    <property type="molecule type" value="Genomic_DNA"/>
</dbReference>
<gene>
    <name evidence="1" type="ORF">D5018_03975</name>
</gene>
<reference evidence="1 2" key="1">
    <citation type="submission" date="2018-09" db="EMBL/GenBank/DDBJ databases">
        <title>Phylogeny of the Shewanellaceae, and recommendation for two new genera, Pseudoshewanella and Parashewanella.</title>
        <authorList>
            <person name="Wang G."/>
        </authorList>
    </citation>
    <scope>NUCLEOTIDE SEQUENCE [LARGE SCALE GENOMIC DNA]</scope>
    <source>
        <strain evidence="1 2">C51</strain>
    </source>
</reference>
<evidence type="ECO:0000313" key="1">
    <source>
        <dbReference type="EMBL" id="RLV61007.1"/>
    </source>
</evidence>
<proteinExistence type="predicted"/>
<keyword evidence="2" id="KW-1185">Reference proteome</keyword>
<evidence type="ECO:0000313" key="2">
    <source>
        <dbReference type="Proteomes" id="UP000281474"/>
    </source>
</evidence>
<accession>A0A3L8Q015</accession>
<protein>
    <submittedName>
        <fullName evidence="1">Uncharacterized protein</fullName>
    </submittedName>
</protein>
<dbReference type="AlphaFoldDB" id="A0A3L8Q015"/>
<dbReference type="Proteomes" id="UP000281474">
    <property type="component" value="Unassembled WGS sequence"/>
</dbReference>
<dbReference type="RefSeq" id="WP_121837707.1">
    <property type="nucleotide sequence ID" value="NZ_ML014758.1"/>
</dbReference>
<sequence length="798" mass="87163">MTITRYNLKIFKPEQLGSNDEAGGQRTRNVVQSGKLNELFPAISDIDHAQSAIDFAKCYPALDTQDTSTLLDAHTFISRAPNDPLVSLMLVESDKLNDADRLPEMKEILESSVTAGQLLREGLAGFVAGQDSFSRSFLQTVYSFNNRDYYNNVRLEKGAIIAISVEYSGNEDGEYPRFTHYAQLTSDNNVGARDGSVTFTPPVPFKTPDADVTINGDDRCTKLRYVNSQPDKLKFHGVSKLTEKASGKVLKVKNTKGDLLPAVNTVSESTDNAITLENENGDTSYVTRRTIKQATNNSSTYIFNIDDLLTSEIEVGVSLAPQVKGYLRPTIRLSGSSVVVTYSSPPPEGFISLEYVSSSRYSVYQKDGNFPANKKITRGTIKAKFGTQNLLERDGKLYSFDNLRQVERATINYETGEISNSAIEWLALIENKTVQTENSVEFALSVRNPILDTFYVRVSTTADVLLSASANAAGVITGTNVNGTIENGLVSLTFGAAVDLTTLRYDISESVRLLPPAELYGLNPLRIPNGGQVPIFAAWETVSIQHSQNQVVSNPQVNQELTIRDGARFVDITDSTGKSLWTVDNQHFQVDLDNNKVIIKSTFADFTAPFVLTDTLGELALVTQVGSNTLTLASNLSREYPANSDVSSVQVIGDLQARVGKVRDMTAWNNNWDKDGAPATANLNVVSFPIEVDNETAVNEEWVLIFTSATAFRCVGERIGQVATGDTVNDFAPVNPLTNKPFFIIRKGAFGGGWNAGEAVRFNTVASAQPIMALRTTQAGHSQVDDDKAIIAFRGNES</sequence>